<feature type="region of interest" description="Disordered" evidence="1">
    <location>
        <begin position="1"/>
        <end position="50"/>
    </location>
</feature>
<evidence type="ECO:0000313" key="2">
    <source>
        <dbReference type="EMBL" id="EGN96045.1"/>
    </source>
</evidence>
<evidence type="ECO:0000313" key="3">
    <source>
        <dbReference type="Proteomes" id="UP000008063"/>
    </source>
</evidence>
<evidence type="ECO:0000256" key="1">
    <source>
        <dbReference type="SAM" id="MobiDB-lite"/>
    </source>
</evidence>
<feature type="compositionally biased region" description="Basic and acidic residues" evidence="1">
    <location>
        <begin position="37"/>
        <end position="50"/>
    </location>
</feature>
<dbReference type="AlphaFoldDB" id="F8Q607"/>
<protein>
    <submittedName>
        <fullName evidence="2">Uncharacterized protein</fullName>
    </submittedName>
</protein>
<dbReference type="InParanoid" id="F8Q607"/>
<dbReference type="Proteomes" id="UP000008063">
    <property type="component" value="Unassembled WGS sequence"/>
</dbReference>
<keyword evidence="3" id="KW-1185">Reference proteome</keyword>
<name>F8Q607_SERL3</name>
<dbReference type="EMBL" id="GL945484">
    <property type="protein sequence ID" value="EGN96045.1"/>
    <property type="molecule type" value="Genomic_DNA"/>
</dbReference>
<proteinExistence type="predicted"/>
<gene>
    <name evidence="2" type="ORF">SERLA73DRAFT_76048</name>
</gene>
<sequence>MSEPWPLWSNGAAEYKDGTLVPNSLEVDRGEVEDEREQSKDPLEKDWKGL</sequence>
<accession>F8Q607</accession>
<reference evidence="3" key="1">
    <citation type="journal article" date="2011" name="Science">
        <title>The plant cell wall-decomposing machinery underlies the functional diversity of forest fungi.</title>
        <authorList>
            <person name="Eastwood D.C."/>
            <person name="Floudas D."/>
            <person name="Binder M."/>
            <person name="Majcherczyk A."/>
            <person name="Schneider P."/>
            <person name="Aerts A."/>
            <person name="Asiegbu F.O."/>
            <person name="Baker S.E."/>
            <person name="Barry K."/>
            <person name="Bendiksby M."/>
            <person name="Blumentritt M."/>
            <person name="Coutinho P.M."/>
            <person name="Cullen D."/>
            <person name="de Vries R.P."/>
            <person name="Gathman A."/>
            <person name="Goodell B."/>
            <person name="Henrissat B."/>
            <person name="Ihrmark K."/>
            <person name="Kauserud H."/>
            <person name="Kohler A."/>
            <person name="LaButti K."/>
            <person name="Lapidus A."/>
            <person name="Lavin J.L."/>
            <person name="Lee Y.-H."/>
            <person name="Lindquist E."/>
            <person name="Lilly W."/>
            <person name="Lucas S."/>
            <person name="Morin E."/>
            <person name="Murat C."/>
            <person name="Oguiza J.A."/>
            <person name="Park J."/>
            <person name="Pisabarro A.G."/>
            <person name="Riley R."/>
            <person name="Rosling A."/>
            <person name="Salamov A."/>
            <person name="Schmidt O."/>
            <person name="Schmutz J."/>
            <person name="Skrede I."/>
            <person name="Stenlid J."/>
            <person name="Wiebenga A."/>
            <person name="Xie X."/>
            <person name="Kuees U."/>
            <person name="Hibbett D.S."/>
            <person name="Hoffmeister D."/>
            <person name="Hoegberg N."/>
            <person name="Martin F."/>
            <person name="Grigoriev I.V."/>
            <person name="Watkinson S.C."/>
        </authorList>
    </citation>
    <scope>NUCLEOTIDE SEQUENCE [LARGE SCALE GENOMIC DNA]</scope>
    <source>
        <strain evidence="3">strain S7.3</strain>
    </source>
</reference>
<dbReference type="HOGENOM" id="CLU_3125965_0_0_1"/>
<organism evidence="3">
    <name type="scientific">Serpula lacrymans var. lacrymans (strain S7.3)</name>
    <name type="common">Dry rot fungus</name>
    <dbReference type="NCBI Taxonomy" id="936435"/>
    <lineage>
        <taxon>Eukaryota</taxon>
        <taxon>Fungi</taxon>
        <taxon>Dikarya</taxon>
        <taxon>Basidiomycota</taxon>
        <taxon>Agaricomycotina</taxon>
        <taxon>Agaricomycetes</taxon>
        <taxon>Agaricomycetidae</taxon>
        <taxon>Boletales</taxon>
        <taxon>Coniophorineae</taxon>
        <taxon>Serpulaceae</taxon>
        <taxon>Serpula</taxon>
    </lineage>
</organism>